<feature type="compositionally biased region" description="Basic and acidic residues" evidence="1">
    <location>
        <begin position="60"/>
        <end position="86"/>
    </location>
</feature>
<feature type="compositionally biased region" description="Polar residues" evidence="1">
    <location>
        <begin position="49"/>
        <end position="58"/>
    </location>
</feature>
<proteinExistence type="predicted"/>
<accession>A0A1B6IE80</accession>
<organism evidence="2">
    <name type="scientific">Homalodisca liturata</name>
    <dbReference type="NCBI Taxonomy" id="320908"/>
    <lineage>
        <taxon>Eukaryota</taxon>
        <taxon>Metazoa</taxon>
        <taxon>Ecdysozoa</taxon>
        <taxon>Arthropoda</taxon>
        <taxon>Hexapoda</taxon>
        <taxon>Insecta</taxon>
        <taxon>Pterygota</taxon>
        <taxon>Neoptera</taxon>
        <taxon>Paraneoptera</taxon>
        <taxon>Hemiptera</taxon>
        <taxon>Auchenorrhyncha</taxon>
        <taxon>Membracoidea</taxon>
        <taxon>Cicadellidae</taxon>
        <taxon>Cicadellinae</taxon>
        <taxon>Proconiini</taxon>
        <taxon>Homalodisca</taxon>
    </lineage>
</organism>
<evidence type="ECO:0000256" key="1">
    <source>
        <dbReference type="SAM" id="MobiDB-lite"/>
    </source>
</evidence>
<protein>
    <submittedName>
        <fullName evidence="2">Uncharacterized protein</fullName>
    </submittedName>
</protein>
<feature type="region of interest" description="Disordered" evidence="1">
    <location>
        <begin position="21"/>
        <end position="101"/>
    </location>
</feature>
<feature type="non-terminal residue" evidence="2">
    <location>
        <position position="300"/>
    </location>
</feature>
<name>A0A1B6IE80_9HEMI</name>
<dbReference type="InterPro" id="IPR016024">
    <property type="entry name" value="ARM-type_fold"/>
</dbReference>
<reference evidence="2" key="1">
    <citation type="submission" date="2015-11" db="EMBL/GenBank/DDBJ databases">
        <title>De novo transcriptome assembly of four potential Pierce s Disease insect vectors from Arizona vineyards.</title>
        <authorList>
            <person name="Tassone E.E."/>
        </authorList>
    </citation>
    <scope>NUCLEOTIDE SEQUENCE</scope>
</reference>
<dbReference type="EMBL" id="GECU01022506">
    <property type="protein sequence ID" value="JAS85200.1"/>
    <property type="molecule type" value="Transcribed_RNA"/>
</dbReference>
<evidence type="ECO:0000313" key="2">
    <source>
        <dbReference type="EMBL" id="JAS85200.1"/>
    </source>
</evidence>
<feature type="compositionally biased region" description="Basic and acidic residues" evidence="1">
    <location>
        <begin position="21"/>
        <end position="44"/>
    </location>
</feature>
<gene>
    <name evidence="2" type="ORF">g.30214</name>
</gene>
<dbReference type="SUPFAM" id="SSF48371">
    <property type="entry name" value="ARM repeat"/>
    <property type="match status" value="1"/>
</dbReference>
<dbReference type="AlphaFoldDB" id="A0A1B6IE80"/>
<sequence length="300" mass="34059">MIANTSGNKLKASKGFRESDGIRLLVSEEKTKVDRGEGDKDRYSGDIQGKSSYSTSVVYSRDRALKPRTKHRDDFRFSRGTSERRGGGSRGRGTTHRKMEKDGEIFIPRGKFQESLMKGKSSDGVSLCPSKYNNDTDGGKSKSADYGHYLGLPEDSRISKVLRRMSREDDPEKFIAYGNQLQEALVATDNARYIRRSLDMICDSLLDLIHSGPNYEAKLHAAKCLGRLGHALDQDFKRFMDWVFPNYTVERNDEVRGLLLKAVLETVRLEREQPRLKDFAQTLMYNLHIALEAVDKSHLL</sequence>